<dbReference type="PANTHER" id="PTHR33933">
    <property type="entry name" value="NUCLEOTIDYLTRANSFERASE"/>
    <property type="match status" value="1"/>
</dbReference>
<accession>A0A932GRK3</accession>
<dbReference type="Gene3D" id="3.30.460.10">
    <property type="entry name" value="Beta Polymerase, domain 2"/>
    <property type="match status" value="1"/>
</dbReference>
<dbReference type="EMBL" id="JACPSX010000242">
    <property type="protein sequence ID" value="MBI3015856.1"/>
    <property type="molecule type" value="Genomic_DNA"/>
</dbReference>
<evidence type="ECO:0000259" key="1">
    <source>
        <dbReference type="Pfam" id="PF18765"/>
    </source>
</evidence>
<dbReference type="InterPro" id="IPR041633">
    <property type="entry name" value="Polbeta"/>
</dbReference>
<evidence type="ECO:0000313" key="3">
    <source>
        <dbReference type="Proteomes" id="UP000741360"/>
    </source>
</evidence>
<dbReference type="Proteomes" id="UP000741360">
    <property type="component" value="Unassembled WGS sequence"/>
</dbReference>
<sequence length="103" mass="11834">MTRSERLVAIAERLRRDYHAERVILYGSVARGDETEESDIDLLIIASTREHFYERMATVRKIMRPLRAGLVLSPIVLTPQEIQASVEHGDQFIEEILNEGIDL</sequence>
<dbReference type="PANTHER" id="PTHR33933:SF1">
    <property type="entry name" value="PROTEIN ADENYLYLTRANSFERASE MNTA-RELATED"/>
    <property type="match status" value="1"/>
</dbReference>
<proteinExistence type="predicted"/>
<dbReference type="AlphaFoldDB" id="A0A932GRK3"/>
<evidence type="ECO:0000313" key="2">
    <source>
        <dbReference type="EMBL" id="MBI3015856.1"/>
    </source>
</evidence>
<gene>
    <name evidence="2" type="ORF">HYY65_12560</name>
</gene>
<dbReference type="Pfam" id="PF18765">
    <property type="entry name" value="Polbeta"/>
    <property type="match status" value="1"/>
</dbReference>
<protein>
    <submittedName>
        <fullName evidence="2">Nucleotidyltransferase domain-containing protein</fullName>
    </submittedName>
</protein>
<comment type="caution">
    <text evidence="2">The sequence shown here is derived from an EMBL/GenBank/DDBJ whole genome shotgun (WGS) entry which is preliminary data.</text>
</comment>
<dbReference type="InterPro" id="IPR043519">
    <property type="entry name" value="NT_sf"/>
</dbReference>
<dbReference type="SUPFAM" id="SSF81301">
    <property type="entry name" value="Nucleotidyltransferase"/>
    <property type="match status" value="1"/>
</dbReference>
<dbReference type="InterPro" id="IPR052548">
    <property type="entry name" value="Type_VII_TA_antitoxin"/>
</dbReference>
<reference evidence="2" key="1">
    <citation type="submission" date="2020-07" db="EMBL/GenBank/DDBJ databases">
        <title>Huge and variable diversity of episymbiotic CPR bacteria and DPANN archaea in groundwater ecosystems.</title>
        <authorList>
            <person name="He C.Y."/>
            <person name="Keren R."/>
            <person name="Whittaker M."/>
            <person name="Farag I.F."/>
            <person name="Doudna J."/>
            <person name="Cate J.H.D."/>
            <person name="Banfield J.F."/>
        </authorList>
    </citation>
    <scope>NUCLEOTIDE SEQUENCE</scope>
    <source>
        <strain evidence="2">NC_groundwater_717_Ag_S-0.2um_59_8</strain>
    </source>
</reference>
<organism evidence="2 3">
    <name type="scientific">Tectimicrobiota bacterium</name>
    <dbReference type="NCBI Taxonomy" id="2528274"/>
    <lineage>
        <taxon>Bacteria</taxon>
        <taxon>Pseudomonadati</taxon>
        <taxon>Nitrospinota/Tectimicrobiota group</taxon>
        <taxon>Candidatus Tectimicrobiota</taxon>
    </lineage>
</organism>
<name>A0A932GRK3_UNCTE</name>
<feature type="domain" description="Polymerase beta nucleotidyltransferase" evidence="1">
    <location>
        <begin position="10"/>
        <end position="75"/>
    </location>
</feature>
<dbReference type="CDD" id="cd05403">
    <property type="entry name" value="NT_KNTase_like"/>
    <property type="match status" value="1"/>
</dbReference>